<proteinExistence type="predicted"/>
<dbReference type="VEuPathDB" id="FungiDB:AeMF1_013111"/>
<dbReference type="EMBL" id="VJMJ01000217">
    <property type="protein sequence ID" value="KAF0726391.1"/>
    <property type="molecule type" value="Genomic_DNA"/>
</dbReference>
<protein>
    <submittedName>
        <fullName evidence="2">Uncharacterized protein</fullName>
    </submittedName>
</protein>
<evidence type="ECO:0000313" key="3">
    <source>
        <dbReference type="Proteomes" id="UP000481153"/>
    </source>
</evidence>
<comment type="caution">
    <text evidence="2">The sequence shown here is derived from an EMBL/GenBank/DDBJ whole genome shotgun (WGS) entry which is preliminary data.</text>
</comment>
<dbReference type="Proteomes" id="UP000481153">
    <property type="component" value="Unassembled WGS sequence"/>
</dbReference>
<name>A0A6G0WGV8_9STRA</name>
<sequence>MISTAHGILLEARNLNLKQPLQSNASLFNFSDMDHPPSSPSGDASMSMLEERDDDAVGLGPLTLTGDEIQDSFTKIAALKTTYMRHTNDLLESFHSHKKEDLADDELLARRDQLRKEVYERNVVMKGLIDRLRGLQHALSIVHGRDQIEQTSVAMEEI</sequence>
<keyword evidence="3" id="KW-1185">Reference proteome</keyword>
<reference evidence="2 3" key="1">
    <citation type="submission" date="2019-07" db="EMBL/GenBank/DDBJ databases">
        <title>Genomics analysis of Aphanomyces spp. identifies a new class of oomycete effector associated with host adaptation.</title>
        <authorList>
            <person name="Gaulin E."/>
        </authorList>
    </citation>
    <scope>NUCLEOTIDE SEQUENCE [LARGE SCALE GENOMIC DNA]</scope>
    <source>
        <strain evidence="2 3">ATCC 201684</strain>
    </source>
</reference>
<dbReference type="AlphaFoldDB" id="A0A6G0WGV8"/>
<evidence type="ECO:0000313" key="2">
    <source>
        <dbReference type="EMBL" id="KAF0726391.1"/>
    </source>
</evidence>
<evidence type="ECO:0000256" key="1">
    <source>
        <dbReference type="SAM" id="MobiDB-lite"/>
    </source>
</evidence>
<organism evidence="2 3">
    <name type="scientific">Aphanomyces euteiches</name>
    <dbReference type="NCBI Taxonomy" id="100861"/>
    <lineage>
        <taxon>Eukaryota</taxon>
        <taxon>Sar</taxon>
        <taxon>Stramenopiles</taxon>
        <taxon>Oomycota</taxon>
        <taxon>Saprolegniomycetes</taxon>
        <taxon>Saprolegniales</taxon>
        <taxon>Verrucalvaceae</taxon>
        <taxon>Aphanomyces</taxon>
    </lineage>
</organism>
<feature type="region of interest" description="Disordered" evidence="1">
    <location>
        <begin position="28"/>
        <end position="47"/>
    </location>
</feature>
<accession>A0A6G0WGV8</accession>
<gene>
    <name evidence="2" type="ORF">Ae201684_015359</name>
</gene>